<feature type="transmembrane region" description="Helical" evidence="2">
    <location>
        <begin position="31"/>
        <end position="51"/>
    </location>
</feature>
<evidence type="ECO:0000256" key="2">
    <source>
        <dbReference type="SAM" id="Phobius"/>
    </source>
</evidence>
<dbReference type="RefSeq" id="WP_190112651.1">
    <property type="nucleotide sequence ID" value="NZ_BMVB01000027.1"/>
</dbReference>
<dbReference type="Proteomes" id="UP000646244">
    <property type="component" value="Unassembled WGS sequence"/>
</dbReference>
<proteinExistence type="predicted"/>
<evidence type="ECO:0000256" key="1">
    <source>
        <dbReference type="SAM" id="MobiDB-lite"/>
    </source>
</evidence>
<keyword evidence="2" id="KW-0472">Membrane</keyword>
<accession>A0A918WQU3</accession>
<gene>
    <name evidence="3" type="ORF">GCM10010507_55420</name>
</gene>
<evidence type="ECO:0000313" key="4">
    <source>
        <dbReference type="Proteomes" id="UP000646244"/>
    </source>
</evidence>
<keyword evidence="2" id="KW-1133">Transmembrane helix</keyword>
<evidence type="ECO:0000313" key="3">
    <source>
        <dbReference type="EMBL" id="GHC69419.1"/>
    </source>
</evidence>
<sequence length="200" mass="21304">MSPDGDPPPPPPHHPPPPPHPPDPRFWSRVWTYWVTGGLAVVLAAVIPVVVKAGPFATDGHPDPPATTFPPTASPTPSPSPVLSTTPQVKVGARVNSVTPLGAVTPTVTKVQANVTFTGLKGRSGYLKWHTYNDSTKITMSEDSTISSPVLNWDSTDWKPTFIVPTPTVPWQLQVTVYGPDGQQLATGHSNFTFNSSTSS</sequence>
<name>A0A918WQU3_STRCJ</name>
<protein>
    <submittedName>
        <fullName evidence="3">Uncharacterized protein</fullName>
    </submittedName>
</protein>
<feature type="compositionally biased region" description="Pro residues" evidence="1">
    <location>
        <begin position="63"/>
        <end position="80"/>
    </location>
</feature>
<dbReference type="AlphaFoldDB" id="A0A918WQU3"/>
<comment type="caution">
    <text evidence="3">The sequence shown here is derived from an EMBL/GenBank/DDBJ whole genome shotgun (WGS) entry which is preliminary data.</text>
</comment>
<reference evidence="3" key="2">
    <citation type="submission" date="2020-09" db="EMBL/GenBank/DDBJ databases">
        <authorList>
            <person name="Sun Q."/>
            <person name="Ohkuma M."/>
        </authorList>
    </citation>
    <scope>NUCLEOTIDE SEQUENCE</scope>
    <source>
        <strain evidence="3">JCM 4633</strain>
    </source>
</reference>
<organism evidence="3 4">
    <name type="scientific">Streptomyces cinnamoneus</name>
    <name type="common">Streptoverticillium cinnamoneum</name>
    <dbReference type="NCBI Taxonomy" id="53446"/>
    <lineage>
        <taxon>Bacteria</taxon>
        <taxon>Bacillati</taxon>
        <taxon>Actinomycetota</taxon>
        <taxon>Actinomycetes</taxon>
        <taxon>Kitasatosporales</taxon>
        <taxon>Streptomycetaceae</taxon>
        <taxon>Streptomyces</taxon>
        <taxon>Streptomyces cinnamoneus group</taxon>
    </lineage>
</organism>
<reference evidence="3" key="1">
    <citation type="journal article" date="2014" name="Int. J. Syst. Evol. Microbiol.">
        <title>Complete genome sequence of Corynebacterium casei LMG S-19264T (=DSM 44701T), isolated from a smear-ripened cheese.</title>
        <authorList>
            <consortium name="US DOE Joint Genome Institute (JGI-PGF)"/>
            <person name="Walter F."/>
            <person name="Albersmeier A."/>
            <person name="Kalinowski J."/>
            <person name="Ruckert C."/>
        </authorList>
    </citation>
    <scope>NUCLEOTIDE SEQUENCE</scope>
    <source>
        <strain evidence="3">JCM 4633</strain>
    </source>
</reference>
<feature type="region of interest" description="Disordered" evidence="1">
    <location>
        <begin position="59"/>
        <end position="84"/>
    </location>
</feature>
<dbReference type="EMBL" id="BMVB01000027">
    <property type="protein sequence ID" value="GHC69419.1"/>
    <property type="molecule type" value="Genomic_DNA"/>
</dbReference>
<feature type="region of interest" description="Disordered" evidence="1">
    <location>
        <begin position="1"/>
        <end position="21"/>
    </location>
</feature>
<keyword evidence="2" id="KW-0812">Transmembrane</keyword>